<dbReference type="GO" id="GO:0003677">
    <property type="term" value="F:DNA binding"/>
    <property type="evidence" value="ECO:0007669"/>
    <property type="project" value="UniProtKB-UniRule"/>
</dbReference>
<evidence type="ECO:0000256" key="2">
    <source>
        <dbReference type="SAM" id="MobiDB-lite"/>
    </source>
</evidence>
<evidence type="ECO:0000313" key="5">
    <source>
        <dbReference type="EMBL" id="RZC48691.1"/>
    </source>
</evidence>
<dbReference type="GO" id="GO:0005634">
    <property type="term" value="C:nucleus"/>
    <property type="evidence" value="ECO:0007669"/>
    <property type="project" value="UniProtKB-UniRule"/>
</dbReference>
<evidence type="ECO:0008006" key="7">
    <source>
        <dbReference type="Google" id="ProtNLM"/>
    </source>
</evidence>
<evidence type="ECO:0000313" key="6">
    <source>
        <dbReference type="Proteomes" id="UP000316621"/>
    </source>
</evidence>
<dbReference type="Proteomes" id="UP000316621">
    <property type="component" value="Chromosome 2"/>
</dbReference>
<dbReference type="SUPFAM" id="SSF46774">
    <property type="entry name" value="ARID-like"/>
    <property type="match status" value="1"/>
</dbReference>
<evidence type="ECO:0000259" key="4">
    <source>
        <dbReference type="PROSITE" id="PS51011"/>
    </source>
</evidence>
<dbReference type="InterPro" id="IPR001606">
    <property type="entry name" value="ARID_dom"/>
</dbReference>
<evidence type="ECO:0000256" key="1">
    <source>
        <dbReference type="PROSITE-ProRule" id="PRU00267"/>
    </source>
</evidence>
<feature type="compositionally biased region" description="Low complexity" evidence="2">
    <location>
        <begin position="303"/>
        <end position="314"/>
    </location>
</feature>
<dbReference type="SMART" id="SM00501">
    <property type="entry name" value="BRIGHT"/>
    <property type="match status" value="1"/>
</dbReference>
<dbReference type="Pfam" id="PF01388">
    <property type="entry name" value="ARID"/>
    <property type="match status" value="1"/>
</dbReference>
<feature type="domain" description="HMG box" evidence="3">
    <location>
        <begin position="214"/>
        <end position="282"/>
    </location>
</feature>
<dbReference type="PANTHER" id="PTHR46691:SF3">
    <property type="entry name" value="HIGH MOBILITY GROUP B PROTEIN 15"/>
    <property type="match status" value="1"/>
</dbReference>
<dbReference type="InterPro" id="IPR009071">
    <property type="entry name" value="HMG_box_dom"/>
</dbReference>
<dbReference type="InterPro" id="IPR036910">
    <property type="entry name" value="HMG_box_dom_sf"/>
</dbReference>
<reference evidence="5 6" key="1">
    <citation type="journal article" date="2018" name="Science">
        <title>The opium poppy genome and morphinan production.</title>
        <authorList>
            <person name="Guo L."/>
            <person name="Winzer T."/>
            <person name="Yang X."/>
            <person name="Li Y."/>
            <person name="Ning Z."/>
            <person name="He Z."/>
            <person name="Teodor R."/>
            <person name="Lu Y."/>
            <person name="Bowser T.A."/>
            <person name="Graham I.A."/>
            <person name="Ye K."/>
        </authorList>
    </citation>
    <scope>NUCLEOTIDE SEQUENCE [LARGE SCALE GENOMIC DNA]</scope>
    <source>
        <strain evidence="6">cv. HN1</strain>
        <tissue evidence="5">Leaves</tissue>
    </source>
</reference>
<evidence type="ECO:0000259" key="3">
    <source>
        <dbReference type="PROSITE" id="PS50118"/>
    </source>
</evidence>
<dbReference type="Gramene" id="RZC48691">
    <property type="protein sequence ID" value="RZC48691"/>
    <property type="gene ID" value="C5167_017118"/>
</dbReference>
<dbReference type="SUPFAM" id="SSF47095">
    <property type="entry name" value="HMG-box"/>
    <property type="match status" value="1"/>
</dbReference>
<dbReference type="EMBL" id="CM010716">
    <property type="protein sequence ID" value="RZC48691.1"/>
    <property type="molecule type" value="Genomic_DNA"/>
</dbReference>
<feature type="DNA-binding region" description="HMG box" evidence="1">
    <location>
        <begin position="214"/>
        <end position="282"/>
    </location>
</feature>
<dbReference type="PROSITE" id="PS50118">
    <property type="entry name" value="HMG_BOX_2"/>
    <property type="match status" value="1"/>
</dbReference>
<protein>
    <recommendedName>
        <fullName evidence="7">ARID domain-containing protein</fullName>
    </recommendedName>
</protein>
<dbReference type="STRING" id="3469.A0A4Y7ILT4"/>
<name>A0A4Y7ILT4_PAPSO</name>
<dbReference type="PANTHER" id="PTHR46691">
    <property type="entry name" value="HIGH MOBILITY GROUP B PROTEIN 9"/>
    <property type="match status" value="1"/>
</dbReference>
<gene>
    <name evidence="5" type="ORF">C5167_017118</name>
</gene>
<organism evidence="5 6">
    <name type="scientific">Papaver somniferum</name>
    <name type="common">Opium poppy</name>
    <dbReference type="NCBI Taxonomy" id="3469"/>
    <lineage>
        <taxon>Eukaryota</taxon>
        <taxon>Viridiplantae</taxon>
        <taxon>Streptophyta</taxon>
        <taxon>Embryophyta</taxon>
        <taxon>Tracheophyta</taxon>
        <taxon>Spermatophyta</taxon>
        <taxon>Magnoliopsida</taxon>
        <taxon>Ranunculales</taxon>
        <taxon>Papaveraceae</taxon>
        <taxon>Papaveroideae</taxon>
        <taxon>Papaver</taxon>
    </lineage>
</organism>
<dbReference type="PROSITE" id="PS51011">
    <property type="entry name" value="ARID"/>
    <property type="match status" value="1"/>
</dbReference>
<feature type="compositionally biased region" description="Polar residues" evidence="2">
    <location>
        <begin position="358"/>
        <end position="382"/>
    </location>
</feature>
<keyword evidence="1" id="KW-0238">DNA-binding</keyword>
<dbReference type="Gene3D" id="1.10.150.60">
    <property type="entry name" value="ARID DNA-binding domain"/>
    <property type="match status" value="1"/>
</dbReference>
<keyword evidence="1" id="KW-0539">Nucleus</keyword>
<dbReference type="OMA" id="HLMENAN"/>
<feature type="region of interest" description="Disordered" evidence="2">
    <location>
        <begin position="185"/>
        <end position="217"/>
    </location>
</feature>
<dbReference type="Pfam" id="PF00505">
    <property type="entry name" value="HMG_box"/>
    <property type="match status" value="1"/>
</dbReference>
<accession>A0A4Y7ILT4</accession>
<dbReference type="AlphaFoldDB" id="A0A4Y7ILT4"/>
<feature type="domain" description="ARID" evidence="4">
    <location>
        <begin position="1"/>
        <end position="93"/>
    </location>
</feature>
<sequence>MEIGGGNHQNQKLDEFHQVHGLSLRGGLACTILDLFVLYREVLMRGGFKLVTKYGRWTEVASVLNFTSKVGSPSVQLQDLYESLLYHFELNYCTGIQRKLNEPSGPLFFPSNLVEKSATDNLSCFNELPTEKKKPQAYPPEFPRDTDDPMKLHGLLDHCIDSSAKQFANVPSLICFSGSDSNPVGIQNRGDSDAVPPYGSNLPKGAQKKDRNAPKRPRTAYQIFIGAECERLKKMPAQILGLNYRQRAIEAWNCLHNRGRMPYIEVSNKERERFRQEMSAYTKRQIDQDGKTIHGTALEFKPSTSNNQTTETSNGQLNAEYNVSTSQTAETCYVEMNGEYHVSSTSNSQTANTSNAQMNSECHVSHTSNIQTEETSHAQQSNDEYHVSLQFEEPDKLPEPDESMLEFAFKMMENAKKYDTPFQIDLGEFLSVP</sequence>
<keyword evidence="6" id="KW-1185">Reference proteome</keyword>
<proteinExistence type="predicted"/>
<feature type="region of interest" description="Disordered" evidence="2">
    <location>
        <begin position="298"/>
        <end position="318"/>
    </location>
</feature>
<dbReference type="InterPro" id="IPR036431">
    <property type="entry name" value="ARID_dom_sf"/>
</dbReference>
<feature type="region of interest" description="Disordered" evidence="2">
    <location>
        <begin position="343"/>
        <end position="382"/>
    </location>
</feature>
<dbReference type="SMART" id="SM01014">
    <property type="entry name" value="ARID"/>
    <property type="match status" value="1"/>
</dbReference>
<feature type="compositionally biased region" description="Low complexity" evidence="2">
    <location>
        <begin position="343"/>
        <end position="357"/>
    </location>
</feature>
<dbReference type="Gene3D" id="1.10.30.10">
    <property type="entry name" value="High mobility group box domain"/>
    <property type="match status" value="1"/>
</dbReference>